<evidence type="ECO:0000256" key="1">
    <source>
        <dbReference type="ARBA" id="ARBA00004123"/>
    </source>
</evidence>
<dbReference type="InterPro" id="IPR007526">
    <property type="entry name" value="SWIRM"/>
</dbReference>
<reference evidence="5" key="2">
    <citation type="submission" date="2025-04" db="UniProtKB">
        <authorList>
            <consortium name="RefSeq"/>
        </authorList>
    </citation>
    <scope>IDENTIFICATION</scope>
    <source>
        <tissue evidence="5">Whole body</tissue>
    </source>
</reference>
<evidence type="ECO:0000313" key="3">
    <source>
        <dbReference type="EMBL" id="MBY80507.1"/>
    </source>
</evidence>
<accession>A0A2S2QRW9</accession>
<dbReference type="SUPFAM" id="SSF46689">
    <property type="entry name" value="Homeodomain-like"/>
    <property type="match status" value="1"/>
</dbReference>
<dbReference type="Gene3D" id="1.10.10.10">
    <property type="entry name" value="Winged helix-like DNA-binding domain superfamily/Winged helix DNA-binding domain"/>
    <property type="match status" value="1"/>
</dbReference>
<dbReference type="InterPro" id="IPR036388">
    <property type="entry name" value="WH-like_DNA-bd_sf"/>
</dbReference>
<evidence type="ECO:0000259" key="2">
    <source>
        <dbReference type="PROSITE" id="PS50934"/>
    </source>
</evidence>
<dbReference type="RefSeq" id="XP_025416299.1">
    <property type="nucleotide sequence ID" value="XM_025560514.1"/>
</dbReference>
<dbReference type="Proteomes" id="UP000694846">
    <property type="component" value="Unplaced"/>
</dbReference>
<keyword evidence="4" id="KW-1185">Reference proteome</keyword>
<dbReference type="GO" id="GO:0005634">
    <property type="term" value="C:nucleus"/>
    <property type="evidence" value="ECO:0007669"/>
    <property type="project" value="UniProtKB-SubCell"/>
</dbReference>
<evidence type="ECO:0000313" key="4">
    <source>
        <dbReference type="Proteomes" id="UP000694846"/>
    </source>
</evidence>
<dbReference type="PROSITE" id="PS50934">
    <property type="entry name" value="SWIRM"/>
    <property type="match status" value="1"/>
</dbReference>
<proteinExistence type="predicted"/>
<dbReference type="OrthoDB" id="7464992at2759"/>
<reference evidence="3" key="1">
    <citation type="submission" date="2018-04" db="EMBL/GenBank/DDBJ databases">
        <title>Transcriptome assembly of Sipha flava.</title>
        <authorList>
            <person name="Scully E.D."/>
            <person name="Geib S.M."/>
            <person name="Palmer N.A."/>
            <person name="Koch K."/>
            <person name="Bradshaw J."/>
            <person name="Heng-Moss T."/>
            <person name="Sarath G."/>
        </authorList>
    </citation>
    <scope>NUCLEOTIDE SEQUENCE</scope>
</reference>
<name>A0A2S2QRW9_9HEMI</name>
<protein>
    <submittedName>
        <fullName evidence="3">Histone H2A deubiquitinase MYSM1</fullName>
    </submittedName>
    <submittedName>
        <fullName evidence="5">Uncharacterized protein LOC112687666</fullName>
    </submittedName>
</protein>
<feature type="domain" description="SWIRM" evidence="2">
    <location>
        <begin position="138"/>
        <end position="233"/>
    </location>
</feature>
<comment type="subcellular location">
    <subcellularLocation>
        <location evidence="1">Nucleus</location>
    </subcellularLocation>
</comment>
<dbReference type="AlphaFoldDB" id="A0A2S2QRW9"/>
<organism evidence="3">
    <name type="scientific">Sipha flava</name>
    <name type="common">yellow sugarcane aphid</name>
    <dbReference type="NCBI Taxonomy" id="143950"/>
    <lineage>
        <taxon>Eukaryota</taxon>
        <taxon>Metazoa</taxon>
        <taxon>Ecdysozoa</taxon>
        <taxon>Arthropoda</taxon>
        <taxon>Hexapoda</taxon>
        <taxon>Insecta</taxon>
        <taxon>Pterygota</taxon>
        <taxon>Neoptera</taxon>
        <taxon>Paraneoptera</taxon>
        <taxon>Hemiptera</taxon>
        <taxon>Sternorrhyncha</taxon>
        <taxon>Aphidomorpha</taxon>
        <taxon>Aphidoidea</taxon>
        <taxon>Aphididae</taxon>
        <taxon>Sipha</taxon>
    </lineage>
</organism>
<evidence type="ECO:0000313" key="5">
    <source>
        <dbReference type="RefSeq" id="XP_025416299.1"/>
    </source>
</evidence>
<sequence>MDDEIIDVITECSFDYLESLYEPWNKINSTSYNPISPQWLIQLADDWNSEHSVCKNDSRRLKKRLSEDVCDESKYREILNKYKENDVFILPNGEEIVRVRNDSSSESEIDIMDGESNNIIDEWQSVVSHGFTRDIDNLPAPTQERNLDINIITADERYYHPNLFGKRDDKKYLKIRNIILELWKANKPSYVSKTIAKQKLKKSGTAKEIGQIHTYLENRGYINFGCDECKYLKNGKKELIKARILKTQYNLKHPLLQRKNKSFKKIKAMGGYTICHEKATPQREHNYSVPKQKKSFNKILY</sequence>
<dbReference type="EMBL" id="GGMS01011304">
    <property type="protein sequence ID" value="MBY80507.1"/>
    <property type="molecule type" value="Transcribed_RNA"/>
</dbReference>
<dbReference type="Pfam" id="PF04433">
    <property type="entry name" value="SWIRM"/>
    <property type="match status" value="1"/>
</dbReference>
<dbReference type="InterPro" id="IPR009057">
    <property type="entry name" value="Homeodomain-like_sf"/>
</dbReference>
<gene>
    <name evidence="3" type="primary">mysm1</name>
    <name evidence="5" type="synonym">LOC112687666</name>
    <name evidence="3" type="ORF">g.19170</name>
</gene>